<keyword evidence="5" id="KW-1185">Reference proteome</keyword>
<dbReference type="InterPro" id="IPR036691">
    <property type="entry name" value="Endo/exonu/phosph_ase_sf"/>
</dbReference>
<sequence>MFDADSDASIAEFIDKYISCQLPDEKTDPELHNIVKEVQSHSRNHTKSCKKGQKHCRFGFPKPPVRSTFITRPPPEDEESTKGRARTKLKSIWDSLHDPAVSVKTTDELLADCNMTYDEFHSCLQLMSDNSAVMMRRDPKDCWINCYNPLLLRAWNANMDIQYVLNPYSCVMYILSYITKAEHEMSEYLKCVVKDSCHENASDLEQMKQIMQAYSKNREVSVQEAVTRACSLKLKSCSRNVVFIPTDDNALKMSLPMAQLEARDPDSDNIWMTGLIEKYKARPATPEFEGMCMADFVSKYRVVYGSEKDGKNVIPLEGNMGFIQKRTRGKDAVICYARFSEKKDPEKCYGSLLKVYIPFRSERQFKIRPFLSYANFYHFANIRLPGSESVRRVWEIVEENRDRYEMESDAIEAAINDFVEVGPIEDAWANFAPNSELIRVEALADRQAGDPSEDNEQDDVPEFRKKTDRQTAVPLVECPALSSTELRQMYQSLNQTQAAVFYKIRDWALRYVNGHKPDQFFYFVTGGAGTGKSHLIKCIYNEVTKILRRLPALHEEEDISTPTVLLTSFTGTAAFNISGSTHSILKLPKNLKPPYQGLGNSLDEIRIFLKRLQVIVIDEVSMVSKELFAYVDLRLQQIKGRKKPFGGVSILCVGDFFQLSPVGKTKALCVFEENTVDIWRDNFQIITLTEIMRQKDDAAFAEMLNRLRVKKKEEPLLDGDRALLASRTFAEKSECPLDVLHIFPTNKEVHMHNNVVLSLLCDNVIYVDAEDHIKDERTGRMAKQKTPCKGRKGDLPDTLLLSEGARVVITRNLDTSDGLVNGSFGKISRIIKKVDPSGKAYVDSIGLEFDSPTAGLKHRQQGDNIVYIERVEERSMKKGLVRRQFPLKLAYASTAHKVQGATSTSAVVSLKRVFEAGMAYVALSRTTSLQGLDIIEYDEKRIYCNEEVLDSLESMPKADIGDVMPLLKHAKTSAHGSLTVIHHNVEGLLCHIDDVKKHHEMFLGDILCFTETHLFGSAIPQQLQLNGYNMFCRNRQVSYSSFSQLASQKGGGVAIYAKNHIQCHTLQYVSGVTDLEFLAVKITSRSSCYIQATGLQDHGFQ</sequence>
<keyword evidence="1" id="KW-0227">DNA damage</keyword>
<comment type="similarity">
    <text evidence="1">Belongs to the helicase family.</text>
</comment>
<feature type="compositionally biased region" description="Acidic residues" evidence="2">
    <location>
        <begin position="451"/>
        <end position="460"/>
    </location>
</feature>
<dbReference type="PANTHER" id="PTHR47642">
    <property type="entry name" value="ATP-DEPENDENT DNA HELICASE"/>
    <property type="match status" value="1"/>
</dbReference>
<dbReference type="Pfam" id="PF05970">
    <property type="entry name" value="PIF1"/>
    <property type="match status" value="1"/>
</dbReference>
<evidence type="ECO:0000256" key="1">
    <source>
        <dbReference type="RuleBase" id="RU363044"/>
    </source>
</evidence>
<protein>
    <recommendedName>
        <fullName evidence="1">ATP-dependent DNA helicase</fullName>
        <ecNumber evidence="1">5.6.2.3</ecNumber>
    </recommendedName>
</protein>
<organism evidence="4 5">
    <name type="scientific">Coilia grayii</name>
    <name type="common">Gray's grenadier anchovy</name>
    <dbReference type="NCBI Taxonomy" id="363190"/>
    <lineage>
        <taxon>Eukaryota</taxon>
        <taxon>Metazoa</taxon>
        <taxon>Chordata</taxon>
        <taxon>Craniata</taxon>
        <taxon>Vertebrata</taxon>
        <taxon>Euteleostomi</taxon>
        <taxon>Actinopterygii</taxon>
        <taxon>Neopterygii</taxon>
        <taxon>Teleostei</taxon>
        <taxon>Clupei</taxon>
        <taxon>Clupeiformes</taxon>
        <taxon>Clupeoidei</taxon>
        <taxon>Engraulidae</taxon>
        <taxon>Coilinae</taxon>
        <taxon>Coilia</taxon>
    </lineage>
</organism>
<feature type="domain" description="DNA helicase Pif1-like DEAD-box helicase" evidence="3">
    <location>
        <begin position="493"/>
        <end position="698"/>
    </location>
</feature>
<comment type="caution">
    <text evidence="4">The sequence shown here is derived from an EMBL/GenBank/DDBJ whole genome shotgun (WGS) entry which is preliminary data.</text>
</comment>
<dbReference type="Gene3D" id="3.40.50.300">
    <property type="entry name" value="P-loop containing nucleotide triphosphate hydrolases"/>
    <property type="match status" value="1"/>
</dbReference>
<accession>A0ABD1IQP6</accession>
<comment type="catalytic activity">
    <reaction evidence="1">
        <text>ATP + H2O = ADP + phosphate + H(+)</text>
        <dbReference type="Rhea" id="RHEA:13065"/>
        <dbReference type="ChEBI" id="CHEBI:15377"/>
        <dbReference type="ChEBI" id="CHEBI:15378"/>
        <dbReference type="ChEBI" id="CHEBI:30616"/>
        <dbReference type="ChEBI" id="CHEBI:43474"/>
        <dbReference type="ChEBI" id="CHEBI:456216"/>
        <dbReference type="EC" id="5.6.2.3"/>
    </reaction>
</comment>
<reference evidence="4 5" key="1">
    <citation type="submission" date="2024-09" db="EMBL/GenBank/DDBJ databases">
        <title>A chromosome-level genome assembly of Gray's grenadier anchovy, Coilia grayii.</title>
        <authorList>
            <person name="Fu Z."/>
        </authorList>
    </citation>
    <scope>NUCLEOTIDE SEQUENCE [LARGE SCALE GENOMIC DNA]</scope>
    <source>
        <strain evidence="4">G4</strain>
        <tissue evidence="4">Muscle</tissue>
    </source>
</reference>
<dbReference type="GO" id="GO:0043139">
    <property type="term" value="F:5'-3' DNA helicase activity"/>
    <property type="evidence" value="ECO:0007669"/>
    <property type="project" value="UniProtKB-EC"/>
</dbReference>
<keyword evidence="1" id="KW-0067">ATP-binding</keyword>
<dbReference type="SUPFAM" id="SSF52540">
    <property type="entry name" value="P-loop containing nucleoside triphosphate hydrolases"/>
    <property type="match status" value="2"/>
</dbReference>
<dbReference type="PANTHER" id="PTHR47642:SF5">
    <property type="entry name" value="ATP-DEPENDENT DNA HELICASE"/>
    <property type="match status" value="1"/>
</dbReference>
<dbReference type="GO" id="GO:0006281">
    <property type="term" value="P:DNA repair"/>
    <property type="evidence" value="ECO:0007669"/>
    <property type="project" value="UniProtKB-KW"/>
</dbReference>
<evidence type="ECO:0000256" key="2">
    <source>
        <dbReference type="SAM" id="MobiDB-lite"/>
    </source>
</evidence>
<dbReference type="GO" id="GO:0016787">
    <property type="term" value="F:hydrolase activity"/>
    <property type="evidence" value="ECO:0007669"/>
    <property type="project" value="UniProtKB-KW"/>
</dbReference>
<name>A0ABD1IQP6_9TELE</name>
<feature type="region of interest" description="Disordered" evidence="2">
    <location>
        <begin position="445"/>
        <end position="467"/>
    </location>
</feature>
<evidence type="ECO:0000313" key="5">
    <source>
        <dbReference type="Proteomes" id="UP001591681"/>
    </source>
</evidence>
<dbReference type="SUPFAM" id="SSF56219">
    <property type="entry name" value="DNase I-like"/>
    <property type="match status" value="1"/>
</dbReference>
<keyword evidence="1" id="KW-0547">Nucleotide-binding</keyword>
<dbReference type="EMBL" id="JBHFQA010000524">
    <property type="protein sequence ID" value="KAL2076326.1"/>
    <property type="molecule type" value="Genomic_DNA"/>
</dbReference>
<keyword evidence="1" id="KW-0378">Hydrolase</keyword>
<dbReference type="Gene3D" id="3.60.10.10">
    <property type="entry name" value="Endonuclease/exonuclease/phosphatase"/>
    <property type="match status" value="1"/>
</dbReference>
<evidence type="ECO:0000259" key="3">
    <source>
        <dbReference type="Pfam" id="PF05970"/>
    </source>
</evidence>
<keyword evidence="1" id="KW-0347">Helicase</keyword>
<dbReference type="InterPro" id="IPR010285">
    <property type="entry name" value="DNA_helicase_pif1-like_DEAD"/>
</dbReference>
<dbReference type="InterPro" id="IPR027417">
    <property type="entry name" value="P-loop_NTPase"/>
</dbReference>
<keyword evidence="1" id="KW-0233">DNA recombination</keyword>
<dbReference type="Proteomes" id="UP001591681">
    <property type="component" value="Unassembled WGS sequence"/>
</dbReference>
<dbReference type="GO" id="GO:0006310">
    <property type="term" value="P:DNA recombination"/>
    <property type="evidence" value="ECO:0007669"/>
    <property type="project" value="UniProtKB-KW"/>
</dbReference>
<proteinExistence type="inferred from homology"/>
<dbReference type="AlphaFoldDB" id="A0ABD1IQP6"/>
<dbReference type="CDD" id="cd18809">
    <property type="entry name" value="SF1_C_RecD"/>
    <property type="match status" value="1"/>
</dbReference>
<gene>
    <name evidence="4" type="ORF">ACEWY4_028078</name>
</gene>
<dbReference type="InterPro" id="IPR051055">
    <property type="entry name" value="PIF1_helicase"/>
</dbReference>
<keyword evidence="1" id="KW-0234">DNA repair</keyword>
<comment type="cofactor">
    <cofactor evidence="1">
        <name>Mg(2+)</name>
        <dbReference type="ChEBI" id="CHEBI:18420"/>
    </cofactor>
</comment>
<dbReference type="EC" id="5.6.2.3" evidence="1"/>
<evidence type="ECO:0000313" key="4">
    <source>
        <dbReference type="EMBL" id="KAL2076326.1"/>
    </source>
</evidence>
<dbReference type="GO" id="GO:0005524">
    <property type="term" value="F:ATP binding"/>
    <property type="evidence" value="ECO:0007669"/>
    <property type="project" value="UniProtKB-KW"/>
</dbReference>